<dbReference type="HOGENOM" id="CLU_098620_0_0_14"/>
<dbReference type="STRING" id="859194.MHF_0541"/>
<dbReference type="EMBL" id="CP002808">
    <property type="protein sequence ID" value="AEG72813.1"/>
    <property type="molecule type" value="Genomic_DNA"/>
</dbReference>
<protein>
    <submittedName>
        <fullName evidence="1">Uncharacterized protein</fullName>
    </submittedName>
</protein>
<organism evidence="1 2">
    <name type="scientific">Mycoplasma haemofelis (strain Ohio2)</name>
    <dbReference type="NCBI Taxonomy" id="859194"/>
    <lineage>
        <taxon>Bacteria</taxon>
        <taxon>Bacillati</taxon>
        <taxon>Mycoplasmatota</taxon>
        <taxon>Mollicutes</taxon>
        <taxon>Mycoplasmataceae</taxon>
        <taxon>Mycoplasma</taxon>
    </lineage>
</organism>
<sequence>MDAKLLGLVGALGTASAAGGTYLFMSNSKNSSAIFELFKSEKGLKLITNDSDSQWDTAWKKYRADHLENQIYKEKDLWNISNWSEKKTSESAFDEFKRECKKRFDIKVRGIDSKEYKEVKKYCSRAKTVSELLSENKSKTLLDKAGDEGGWNAAWKTYKEANIQSNTGSAITYKTTDIWQVTGWNHSSPRDTAIEGYKTKCEEKWNSYIDPDKWTSDTIFQQVESWCTKTPS</sequence>
<proteinExistence type="predicted"/>
<name>F6FHW5_MYCHI</name>
<accession>F6FHW5</accession>
<evidence type="ECO:0000313" key="2">
    <source>
        <dbReference type="Proteomes" id="UP000007952"/>
    </source>
</evidence>
<dbReference type="AlphaFoldDB" id="F6FHW5"/>
<dbReference type="BioCyc" id="MHAE859194:G1GR7-530-MONOMER"/>
<reference key="2">
    <citation type="submission" date="2011-05" db="EMBL/GenBank/DDBJ databases">
        <title>The Genome of Mycoplasma haemofelis Strain Ohio2, a pathogenic hemoplasma of the cat.</title>
        <authorList>
            <person name="Santos A.P."/>
            <person name="Guimaraes A.M.S."/>
            <person name="SanMiguel P.J."/>
            <person name="Martin S.W."/>
            <person name="Messick J.B."/>
        </authorList>
    </citation>
    <scope>NUCLEOTIDE SEQUENCE</scope>
    <source>
        <strain>Ohio2</strain>
    </source>
</reference>
<evidence type="ECO:0000313" key="1">
    <source>
        <dbReference type="EMBL" id="AEG72813.1"/>
    </source>
</evidence>
<dbReference type="KEGG" id="mhf:MHF_0541"/>
<dbReference type="Proteomes" id="UP000007952">
    <property type="component" value="Chromosome"/>
</dbReference>
<reference evidence="1 2" key="1">
    <citation type="journal article" date="2011" name="J. Bacteriol.">
        <title>Complete genome sequences of two hemotropic Mycoplasmas, Mycoplasma haemofelis strain Ohio2 and Mycoplasma suis strain Illinois.</title>
        <authorList>
            <person name="Messick J.B."/>
            <person name="Santos A.P."/>
            <person name="Guimaraes A.M."/>
        </authorList>
    </citation>
    <scope>NUCLEOTIDE SEQUENCE [LARGE SCALE GENOMIC DNA]</scope>
    <source>
        <strain evidence="1 2">Ohio2</strain>
    </source>
</reference>
<gene>
    <name evidence="1" type="ordered locus">MHF_0541</name>
</gene>